<feature type="repeat" description="TPR" evidence="1">
    <location>
        <begin position="274"/>
        <end position="307"/>
    </location>
</feature>
<feature type="repeat" description="TPR" evidence="1">
    <location>
        <begin position="85"/>
        <end position="118"/>
    </location>
</feature>
<feature type="repeat" description="TPR" evidence="1">
    <location>
        <begin position="176"/>
        <end position="209"/>
    </location>
</feature>
<feature type="repeat" description="TPR" evidence="1">
    <location>
        <begin position="51"/>
        <end position="84"/>
    </location>
</feature>
<dbReference type="InterPro" id="IPR011990">
    <property type="entry name" value="TPR-like_helical_dom_sf"/>
</dbReference>
<dbReference type="AlphaFoldDB" id="A0A1H2GLA6"/>
<accession>A0A1H2GLA6</accession>
<sequence>MTMHRIAFLAAAVAVLAGCQSTGSDMTKSRPGLYDGGRSVLYQVQKSGGSPEQAMSVAAAAYAAGDTDQALYLYLKAVELDPKHHDALVWVGRIHRERGNFDLAELALHEVLKEAPDNLDALSELGSLQIAQRHYAEAAETLGKALRADQQRQGRPLPEGELASLDSLQVDNASPLRIYNGLGVLADLRNDFERAGVYYRQALKIDPRSAMVANSLGYSNYLAGNWTEARRAYQQALGFDGSYKPAWRNYGLLLARMGHYEDALSAFEQVEARAQASNDVGYICLIEGKLEEAEQFFRTAIDQSPAHYEVAWQNLKRVQQIRRLRERGGDVGEQGVSAELLPAVAATGPMPQVSTVHLPSPLRVSTP</sequence>
<feature type="chain" id="PRO_5009274928" evidence="2">
    <location>
        <begin position="18"/>
        <end position="367"/>
    </location>
</feature>
<dbReference type="PROSITE" id="PS50005">
    <property type="entry name" value="TPR"/>
    <property type="match status" value="5"/>
</dbReference>
<evidence type="ECO:0000256" key="1">
    <source>
        <dbReference type="PROSITE-ProRule" id="PRU00339"/>
    </source>
</evidence>
<dbReference type="STRING" id="1245526.SAMN05216580_1843"/>
<dbReference type="EMBL" id="LT629780">
    <property type="protein sequence ID" value="SDU20292.1"/>
    <property type="molecule type" value="Genomic_DNA"/>
</dbReference>
<keyword evidence="2" id="KW-0732">Signal</keyword>
<gene>
    <name evidence="3" type="ORF">SAMN05216580_1843</name>
</gene>
<evidence type="ECO:0000313" key="3">
    <source>
        <dbReference type="EMBL" id="SDU20292.1"/>
    </source>
</evidence>
<dbReference type="SMART" id="SM00028">
    <property type="entry name" value="TPR"/>
    <property type="match status" value="6"/>
</dbReference>
<proteinExistence type="predicted"/>
<evidence type="ECO:0000313" key="4">
    <source>
        <dbReference type="Proteomes" id="UP000243063"/>
    </source>
</evidence>
<name>A0A1H2GLA6_9GAMM</name>
<organism evidence="3 4">
    <name type="scientific">Geopseudomonas guangdongensis</name>
    <dbReference type="NCBI Taxonomy" id="1245526"/>
    <lineage>
        <taxon>Bacteria</taxon>
        <taxon>Pseudomonadati</taxon>
        <taxon>Pseudomonadota</taxon>
        <taxon>Gammaproteobacteria</taxon>
        <taxon>Pseudomonadales</taxon>
        <taxon>Pseudomonadaceae</taxon>
        <taxon>Geopseudomonas</taxon>
    </lineage>
</organism>
<reference evidence="4" key="1">
    <citation type="submission" date="2016-10" db="EMBL/GenBank/DDBJ databases">
        <authorList>
            <person name="Varghese N."/>
            <person name="Submissions S."/>
        </authorList>
    </citation>
    <scope>NUCLEOTIDE SEQUENCE [LARGE SCALE GENOMIC DNA]</scope>
    <source>
        <strain evidence="4">CCTCC 2012022</strain>
    </source>
</reference>
<keyword evidence="4" id="KW-1185">Reference proteome</keyword>
<dbReference type="Gene3D" id="1.25.40.10">
    <property type="entry name" value="Tetratricopeptide repeat domain"/>
    <property type="match status" value="2"/>
</dbReference>
<feature type="repeat" description="TPR" evidence="1">
    <location>
        <begin position="119"/>
        <end position="152"/>
    </location>
</feature>
<dbReference type="Pfam" id="PF14559">
    <property type="entry name" value="TPR_19"/>
    <property type="match status" value="1"/>
</dbReference>
<dbReference type="SUPFAM" id="SSF48452">
    <property type="entry name" value="TPR-like"/>
    <property type="match status" value="1"/>
</dbReference>
<dbReference type="PROSITE" id="PS51257">
    <property type="entry name" value="PROKAR_LIPOPROTEIN"/>
    <property type="match status" value="1"/>
</dbReference>
<feature type="signal peptide" evidence="2">
    <location>
        <begin position="1"/>
        <end position="17"/>
    </location>
</feature>
<keyword evidence="1" id="KW-0802">TPR repeat</keyword>
<dbReference type="PANTHER" id="PTHR12558">
    <property type="entry name" value="CELL DIVISION CYCLE 16,23,27"/>
    <property type="match status" value="1"/>
</dbReference>
<dbReference type="InterPro" id="IPR019734">
    <property type="entry name" value="TPR_rpt"/>
</dbReference>
<dbReference type="Proteomes" id="UP000243063">
    <property type="component" value="Chromosome I"/>
</dbReference>
<protein>
    <submittedName>
        <fullName evidence="3">Flp pilus assembly protein TadD, contains TPR repeats</fullName>
    </submittedName>
</protein>
<evidence type="ECO:0000256" key="2">
    <source>
        <dbReference type="SAM" id="SignalP"/>
    </source>
</evidence>
<dbReference type="Pfam" id="PF13432">
    <property type="entry name" value="TPR_16"/>
    <property type="match status" value="2"/>
</dbReference>
<dbReference type="PANTHER" id="PTHR12558:SF13">
    <property type="entry name" value="CELL DIVISION CYCLE PROTEIN 27 HOMOLOG"/>
    <property type="match status" value="1"/>
</dbReference>